<reference evidence="1" key="1">
    <citation type="submission" date="2018-10" db="EMBL/GenBank/DDBJ databases">
        <title>Fifty Aureobasidium pullulans genomes reveal a recombining polyextremotolerant generalist.</title>
        <authorList>
            <person name="Gostincar C."/>
            <person name="Turk M."/>
            <person name="Zajc J."/>
            <person name="Gunde-Cimerman N."/>
        </authorList>
    </citation>
    <scope>NUCLEOTIDE SEQUENCE [LARGE SCALE GENOMIC DNA]</scope>
    <source>
        <strain evidence="1">EXF-10085</strain>
    </source>
</reference>
<dbReference type="AlphaFoldDB" id="A0A4S9C565"/>
<dbReference type="EMBL" id="QZAS01000056">
    <property type="protein sequence ID" value="THX00684.1"/>
    <property type="molecule type" value="Genomic_DNA"/>
</dbReference>
<protein>
    <submittedName>
        <fullName evidence="1">Uncharacterized protein</fullName>
    </submittedName>
</protein>
<gene>
    <name evidence="1" type="ORF">D6D13_09375</name>
</gene>
<evidence type="ECO:0000313" key="1">
    <source>
        <dbReference type="EMBL" id="THX00684.1"/>
    </source>
</evidence>
<organism evidence="1">
    <name type="scientific">Aureobasidium pullulans</name>
    <name type="common">Black yeast</name>
    <name type="synonym">Pullularia pullulans</name>
    <dbReference type="NCBI Taxonomy" id="5580"/>
    <lineage>
        <taxon>Eukaryota</taxon>
        <taxon>Fungi</taxon>
        <taxon>Dikarya</taxon>
        <taxon>Ascomycota</taxon>
        <taxon>Pezizomycotina</taxon>
        <taxon>Dothideomycetes</taxon>
        <taxon>Dothideomycetidae</taxon>
        <taxon>Dothideales</taxon>
        <taxon>Saccotheciaceae</taxon>
        <taxon>Aureobasidium</taxon>
    </lineage>
</organism>
<comment type="caution">
    <text evidence="1">The sequence shown here is derived from an EMBL/GenBank/DDBJ whole genome shotgun (WGS) entry which is preliminary data.</text>
</comment>
<proteinExistence type="predicted"/>
<name>A0A4S9C565_AURPU</name>
<sequence length="318" mass="37163">MRNLFGRLFRSSEPARDIIATKDETELASLPPPYEELPPLRPSPEIPTSAVHALKRCLIWRMAIDLGLKRYVPRIERPSDYEYSRFETCCEDYCKILGEHPFSQRSLDYSKRLMWHFVFRPGSELGIPCDLLEFFMYSVRRATKHPTYVAKNKRITCHRDEVLLLRLLIDSRIIVDLVTNPQGAFARRLKTKSVRLHRKNFSWLLDPALINLDNVLRARPASVRCEETQNGHWKQALLLMEECERPCAALMDPSLSVMTRVMVPYLWTDANLRQQPGFGRKRTKAHENRLPAAVTFGCWAWWNPDQTYVSYGERIEAR</sequence>
<accession>A0A4S9C565</accession>